<organism evidence="6 7">
    <name type="scientific">Moraxella catarrhalis</name>
    <name type="common">Branhamella catarrhalis</name>
    <dbReference type="NCBI Taxonomy" id="480"/>
    <lineage>
        <taxon>Bacteria</taxon>
        <taxon>Pseudomonadati</taxon>
        <taxon>Pseudomonadota</taxon>
        <taxon>Gammaproteobacteria</taxon>
        <taxon>Moraxellales</taxon>
        <taxon>Moraxellaceae</taxon>
        <taxon>Moraxella</taxon>
    </lineage>
</organism>
<dbReference type="InterPro" id="IPR001098">
    <property type="entry name" value="DNA-dir_DNA_pol_A_palm_dom"/>
</dbReference>
<dbReference type="Gene3D" id="3.30.70.370">
    <property type="match status" value="1"/>
</dbReference>
<dbReference type="InterPro" id="IPR002298">
    <property type="entry name" value="DNA_polymerase_A"/>
</dbReference>
<dbReference type="Proteomes" id="UP000280228">
    <property type="component" value="Chromosome"/>
</dbReference>
<reference evidence="6 7" key="1">
    <citation type="submission" date="2018-12" db="EMBL/GenBank/DDBJ databases">
        <title>Persistence of Moraxella catarrhalis in Chronic Obstructive Pulmonary Disease and Regulation of the Hag/MID Adhesin.</title>
        <authorList>
            <person name="Murphy T."/>
            <person name="Zhao X."/>
            <person name="Vyas G."/>
            <person name="Aluvathingal J."/>
            <person name="Nadendla S."/>
            <person name="Tallon L."/>
            <person name="Tettelin H."/>
        </authorList>
    </citation>
    <scope>NUCLEOTIDE SEQUENCE [LARGE SCALE GENOMIC DNA]</scope>
    <source>
        <strain evidence="6 7">46P58B1</strain>
    </source>
</reference>
<feature type="coiled-coil region" evidence="4">
    <location>
        <begin position="369"/>
        <end position="428"/>
    </location>
</feature>
<accession>A0A3Q9GEU8</accession>
<evidence type="ECO:0000256" key="2">
    <source>
        <dbReference type="ARBA" id="ARBA00011541"/>
    </source>
</evidence>
<evidence type="ECO:0000256" key="3">
    <source>
        <dbReference type="ARBA" id="ARBA00020311"/>
    </source>
</evidence>
<dbReference type="PANTHER" id="PTHR10133">
    <property type="entry name" value="DNA POLYMERASE I"/>
    <property type="match status" value="1"/>
</dbReference>
<dbReference type="SUPFAM" id="SSF56672">
    <property type="entry name" value="DNA/RNA polymerases"/>
    <property type="match status" value="1"/>
</dbReference>
<dbReference type="PRINTS" id="PR00868">
    <property type="entry name" value="DNAPOLI"/>
</dbReference>
<dbReference type="SMART" id="SM00482">
    <property type="entry name" value="POLAc"/>
    <property type="match status" value="1"/>
</dbReference>
<dbReference type="GO" id="GO:0006261">
    <property type="term" value="P:DNA-templated DNA replication"/>
    <property type="evidence" value="ECO:0007669"/>
    <property type="project" value="InterPro"/>
</dbReference>
<evidence type="ECO:0000313" key="7">
    <source>
        <dbReference type="Proteomes" id="UP000280228"/>
    </source>
</evidence>
<dbReference type="EMBL" id="CP034662">
    <property type="protein sequence ID" value="AZQ92418.1"/>
    <property type="molecule type" value="Genomic_DNA"/>
</dbReference>
<proteinExistence type="inferred from homology"/>
<keyword evidence="4" id="KW-0175">Coiled coil</keyword>
<gene>
    <name evidence="6" type="ORF">EJK53_0877</name>
</gene>
<dbReference type="RefSeq" id="WP_126671049.1">
    <property type="nucleotide sequence ID" value="NZ_CP034662.1"/>
</dbReference>
<dbReference type="GO" id="GO:0003677">
    <property type="term" value="F:DNA binding"/>
    <property type="evidence" value="ECO:0007669"/>
    <property type="project" value="InterPro"/>
</dbReference>
<dbReference type="GO" id="GO:0006302">
    <property type="term" value="P:double-strand break repair"/>
    <property type="evidence" value="ECO:0007669"/>
    <property type="project" value="TreeGrafter"/>
</dbReference>
<dbReference type="GO" id="GO:0008408">
    <property type="term" value="F:3'-5' exonuclease activity"/>
    <property type="evidence" value="ECO:0007669"/>
    <property type="project" value="InterPro"/>
</dbReference>
<dbReference type="InterPro" id="IPR012337">
    <property type="entry name" value="RNaseH-like_sf"/>
</dbReference>
<comment type="similarity">
    <text evidence="1">Belongs to the DNA polymerase type-A family.</text>
</comment>
<evidence type="ECO:0000256" key="1">
    <source>
        <dbReference type="ARBA" id="ARBA00007705"/>
    </source>
</evidence>
<dbReference type="PANTHER" id="PTHR10133:SF62">
    <property type="entry name" value="DNA POLYMERASE THETA"/>
    <property type="match status" value="1"/>
</dbReference>
<dbReference type="AlphaFoldDB" id="A0A3Q9GEU8"/>
<dbReference type="Gene3D" id="1.10.150.20">
    <property type="entry name" value="5' to 3' exonuclease, C-terminal subdomain"/>
    <property type="match status" value="1"/>
</dbReference>
<protein>
    <recommendedName>
        <fullName evidence="3">DNA polymerase I</fullName>
    </recommendedName>
</protein>
<evidence type="ECO:0000256" key="4">
    <source>
        <dbReference type="SAM" id="Coils"/>
    </source>
</evidence>
<name>A0A3Q9GEU8_MORCA</name>
<sequence length="835" mass="95367">MLSCDFHEKPDVAILIKGSYFDETKLNRYYVQPLSKLGVNQLMAIELVYPEKGKLSVAIARKNILKLLPALANHGIKYLYVADATYFKALTGQNKADTHLGYVLPCKLKDYEHMQVIFGINYGQLLYTLNASTKLDLTLQTLAEHYQGNYVTRGDIIKTALYPTNDEIDDVLIRLKQYPALACDIETTGLELGSELYSIAFAWSQHEGCAFKVTDKVQLKRFFESYSGVLIFHNATFDIKHIIYHCFMDNPRDFKGMIHGLHTMCRNIEDTKIIAYLATNNTQGNILGLKELSHEFVGNYAIDVKHVLNHPLATVLEYNLKDTLATYWVFNKYKPKMLSDNQDSIYKTIMLPSIKTIIQIELHGMPMNMDKVVVVKKQLQNQANDALEQIYASEHVKAVTHELQTKELEKINSKLKTKQHTLDKVKDLQFKPNSTAHLAILLYDYLGLPILDYTPNKQPAVGAGTIEKLIQHTQDDTIISLLTALLEYAKVQKILSTFIPAFEKAQQKDDWHYLHGSFNLGGTLSNRLSSSNPNLQQLPSGSTYGKTIKQCFQAPDDWLFVGADFNALEDRINTLLTKDPNKQKIWIDGYDAHCFRAYYYFANQMPDIINTKESINSIKHKYPELRQESKAPSFALQYGGQYFTLMKNCGFSESKAKEIETNYHKMYEVSDAWTQRKLEQCAKQGYIDVAFGLRIRTPVVGKTVLNTSKTPYLASAEARSVGNAISGQSYCQLTNRAINEFMERVWASEYQYDIMPVCLIHDAIYLVIKNDVEIVKWVNDNLINCMQWQELPEIRHDQIKLEAELGIFYPDWSNEITLNNHSSTSDIITTCSNKD</sequence>
<dbReference type="InterPro" id="IPR002562">
    <property type="entry name" value="3'-5'_exonuclease_dom"/>
</dbReference>
<comment type="subunit">
    <text evidence="2">Single-chain monomer with multiple functions.</text>
</comment>
<evidence type="ECO:0000259" key="5">
    <source>
        <dbReference type="SMART" id="SM00482"/>
    </source>
</evidence>
<dbReference type="InterPro" id="IPR043502">
    <property type="entry name" value="DNA/RNA_pol_sf"/>
</dbReference>
<dbReference type="Pfam" id="PF00476">
    <property type="entry name" value="DNA_pol_A"/>
    <property type="match status" value="1"/>
</dbReference>
<dbReference type="InterPro" id="IPR036397">
    <property type="entry name" value="RNaseH_sf"/>
</dbReference>
<dbReference type="Gene3D" id="1.20.1060.10">
    <property type="entry name" value="Taq DNA Polymerase, Chain T, domain 4"/>
    <property type="match status" value="1"/>
</dbReference>
<dbReference type="SUPFAM" id="SSF53098">
    <property type="entry name" value="Ribonuclease H-like"/>
    <property type="match status" value="1"/>
</dbReference>
<dbReference type="Gene3D" id="3.30.420.10">
    <property type="entry name" value="Ribonuclease H-like superfamily/Ribonuclease H"/>
    <property type="match status" value="1"/>
</dbReference>
<evidence type="ECO:0000313" key="6">
    <source>
        <dbReference type="EMBL" id="AZQ92418.1"/>
    </source>
</evidence>
<dbReference type="GO" id="GO:0003887">
    <property type="term" value="F:DNA-directed DNA polymerase activity"/>
    <property type="evidence" value="ECO:0007669"/>
    <property type="project" value="InterPro"/>
</dbReference>
<dbReference type="Pfam" id="PF01612">
    <property type="entry name" value="DNA_pol_A_exo1"/>
    <property type="match status" value="1"/>
</dbReference>
<feature type="domain" description="DNA-directed DNA polymerase family A palm" evidence="5">
    <location>
        <begin position="545"/>
        <end position="771"/>
    </location>
</feature>